<dbReference type="GO" id="GO:0007165">
    <property type="term" value="P:signal transduction"/>
    <property type="evidence" value="ECO:0007669"/>
    <property type="project" value="InterPro"/>
</dbReference>
<dbReference type="SUPFAM" id="SSF109604">
    <property type="entry name" value="HD-domain/PDEase-like"/>
    <property type="match status" value="1"/>
</dbReference>
<dbReference type="CDD" id="cd00077">
    <property type="entry name" value="HDc"/>
    <property type="match status" value="1"/>
</dbReference>
<feature type="active site" description="Proton donor" evidence="7">
    <location>
        <position position="420"/>
    </location>
</feature>
<dbReference type="InterPro" id="IPR002073">
    <property type="entry name" value="PDEase_catalytic_dom"/>
</dbReference>
<name>A0A8E0VMT4_9TREM</name>
<evidence type="ECO:0000256" key="6">
    <source>
        <dbReference type="ARBA" id="ARBA00061167"/>
    </source>
</evidence>
<dbReference type="Gene3D" id="1.10.1300.10">
    <property type="entry name" value="3'5'-cyclic nucleotide phosphodiesterase, catalytic domain"/>
    <property type="match status" value="1"/>
</dbReference>
<comment type="similarity">
    <text evidence="6">Belongs to the cyclic nucleotide phosphodiesterase family. PDE9 subfamily.</text>
</comment>
<dbReference type="InterPro" id="IPR023174">
    <property type="entry name" value="PDEase_CS"/>
</dbReference>
<evidence type="ECO:0000259" key="12">
    <source>
        <dbReference type="PROSITE" id="PS51845"/>
    </source>
</evidence>
<feature type="binding site" evidence="9">
    <location>
        <position position="460"/>
    </location>
    <ligand>
        <name>Zn(2+)</name>
        <dbReference type="ChEBI" id="CHEBI:29105"/>
        <label>1</label>
    </ligand>
</feature>
<dbReference type="GO" id="GO:0047555">
    <property type="term" value="F:3',5'-cyclic-GMP phosphodiesterase activity"/>
    <property type="evidence" value="ECO:0007669"/>
    <property type="project" value="UniProtKB-EC"/>
</dbReference>
<feature type="binding site" evidence="8">
    <location>
        <position position="636"/>
    </location>
    <ligand>
        <name>AMP</name>
        <dbReference type="ChEBI" id="CHEBI:456215"/>
    </ligand>
</feature>
<protein>
    <recommendedName>
        <fullName evidence="10">Phosphodiesterase</fullName>
        <ecNumber evidence="10">3.1.4.-</ecNumber>
    </recommendedName>
</protein>
<keyword evidence="4 10" id="KW-0378">Hydrolase</keyword>
<dbReference type="InterPro" id="IPR036971">
    <property type="entry name" value="PDEase_catalytic_dom_sf"/>
</dbReference>
<dbReference type="PANTHER" id="PTHR11347">
    <property type="entry name" value="CYCLIC NUCLEOTIDE PHOSPHODIESTERASE"/>
    <property type="match status" value="1"/>
</dbReference>
<evidence type="ECO:0000256" key="8">
    <source>
        <dbReference type="PIRSR" id="PIRSR623088-2"/>
    </source>
</evidence>
<evidence type="ECO:0000256" key="9">
    <source>
        <dbReference type="PIRSR" id="PIRSR623088-3"/>
    </source>
</evidence>
<feature type="region of interest" description="Disordered" evidence="11">
    <location>
        <begin position="1"/>
        <end position="32"/>
    </location>
</feature>
<dbReference type="OrthoDB" id="546632at2759"/>
<feature type="non-terminal residue" evidence="13">
    <location>
        <position position="1"/>
    </location>
</feature>
<dbReference type="PROSITE" id="PS00126">
    <property type="entry name" value="PDEASE_I_1"/>
    <property type="match status" value="1"/>
</dbReference>
<proteinExistence type="inferred from homology"/>
<feature type="binding site" evidence="8">
    <location>
        <position position="585"/>
    </location>
    <ligand>
        <name>AMP</name>
        <dbReference type="ChEBI" id="CHEBI:456215"/>
    </ligand>
</feature>
<dbReference type="GO" id="GO:0046872">
    <property type="term" value="F:metal ion binding"/>
    <property type="evidence" value="ECO:0007669"/>
    <property type="project" value="UniProtKB-KW"/>
</dbReference>
<dbReference type="Pfam" id="PF00233">
    <property type="entry name" value="PDEase_I"/>
    <property type="match status" value="1"/>
</dbReference>
<gene>
    <name evidence="13" type="ORF">FBUS_03390</name>
</gene>
<dbReference type="FunFam" id="1.10.1300.10:FF:000006">
    <property type="entry name" value="Phosphodiesterase 9A"/>
    <property type="match status" value="1"/>
</dbReference>
<feature type="region of interest" description="Disordered" evidence="11">
    <location>
        <begin position="94"/>
        <end position="132"/>
    </location>
</feature>
<dbReference type="SMART" id="SM00471">
    <property type="entry name" value="HDc"/>
    <property type="match status" value="1"/>
</dbReference>
<feature type="compositionally biased region" description="Polar residues" evidence="11">
    <location>
        <begin position="21"/>
        <end position="30"/>
    </location>
</feature>
<keyword evidence="2" id="KW-0140">cGMP</keyword>
<evidence type="ECO:0000256" key="1">
    <source>
        <dbReference type="ARBA" id="ARBA00000583"/>
    </source>
</evidence>
<comment type="caution">
    <text evidence="13">The sequence shown here is derived from an EMBL/GenBank/DDBJ whole genome shotgun (WGS) entry which is preliminary data.</text>
</comment>
<comment type="catalytic activity">
    <reaction evidence="1">
        <text>3',5'-cyclic GMP + H2O = GMP + H(+)</text>
        <dbReference type="Rhea" id="RHEA:16957"/>
        <dbReference type="ChEBI" id="CHEBI:15377"/>
        <dbReference type="ChEBI" id="CHEBI:15378"/>
        <dbReference type="ChEBI" id="CHEBI:57746"/>
        <dbReference type="ChEBI" id="CHEBI:58115"/>
        <dbReference type="EC" id="3.1.4.35"/>
    </reaction>
</comment>
<evidence type="ECO:0000256" key="7">
    <source>
        <dbReference type="PIRSR" id="PIRSR623088-1"/>
    </source>
</evidence>
<dbReference type="InterPro" id="IPR003607">
    <property type="entry name" value="HD/PDEase_dom"/>
</dbReference>
<evidence type="ECO:0000256" key="11">
    <source>
        <dbReference type="SAM" id="MobiDB-lite"/>
    </source>
</evidence>
<keyword evidence="14" id="KW-1185">Reference proteome</keyword>
<feature type="binding site" evidence="8">
    <location>
        <begin position="420"/>
        <end position="424"/>
    </location>
    <ligand>
        <name>AMP</name>
        <dbReference type="ChEBI" id="CHEBI:456215"/>
    </ligand>
</feature>
<evidence type="ECO:0000313" key="13">
    <source>
        <dbReference type="EMBL" id="KAA0196899.1"/>
    </source>
</evidence>
<evidence type="ECO:0000256" key="5">
    <source>
        <dbReference type="ARBA" id="ARBA00037913"/>
    </source>
</evidence>
<feature type="compositionally biased region" description="Basic and acidic residues" evidence="11">
    <location>
        <begin position="107"/>
        <end position="127"/>
    </location>
</feature>
<evidence type="ECO:0000256" key="2">
    <source>
        <dbReference type="ARBA" id="ARBA00022535"/>
    </source>
</evidence>
<keyword evidence="3 9" id="KW-0479">Metal-binding</keyword>
<accession>A0A8E0VMT4</accession>
<comment type="cofactor">
    <cofactor evidence="10">
        <name>a divalent metal cation</name>
        <dbReference type="ChEBI" id="CHEBI:60240"/>
    </cofactor>
    <text evidence="10">Binds 2 divalent metal cations per subunit. Site 1 may preferentially bind zinc ions, while site 2 has a preference for magnesium and/or manganese ions.</text>
</comment>
<feature type="binding site" evidence="9">
    <location>
        <position position="461"/>
    </location>
    <ligand>
        <name>Zn(2+)</name>
        <dbReference type="ChEBI" id="CHEBI:29105"/>
        <label>2</label>
    </ligand>
</feature>
<comment type="pathway">
    <text evidence="5">Purine metabolism; 3',5'-cyclic GMP degradation; GMP from 3',5'-cyclic GMP: step 1/1.</text>
</comment>
<sequence>LSGIRNDSAIPTSHSDENGANKDTNFNSTDGAHRRCLKANGENDKRQSKHSFFCLSLWNRLRRRYTKNELAYQNSYDQGNYMIAYTDGIDMSESTVDKIGSGPAHTSSEEDNYHLKNDDEKRTKESTSSDTRIPTMTDITKKVTCNVFGDVPVSKSVTSDTLTSSSRNTILVKDAEKPARLENGFSCERKNPPTETVDEQEQVNTNLTSKEGGCLKIALEHCERRLERLYGRLIWLRNSESTMRLAQDPRSEPKSTLVLLNEGKDQLPKTGDNESAGEVQNQLKAISRKMHDLKCQIEAFSFLSWIGLLQEPHANQMSIPGLRAPPANPKLYLTRRPDSEARETAREYKRICEHLISDPVRMDLRRVTFNNWPWNPAWLLRFLRQMFIDLGFVEEFSLPLKRLDVWLCDIYRRYNRVPFHNFKHAFMVTQMCYALMWGAKLTESLAKEDQLTLLVSAICHDLDHPGFNNAYQINAGTELAMRYNDQSPLENHHCATAFDILSHSEANPFEHLDANTRRRIRDGIIRCILATDMSRHNEIVNQFTNVVLNDLDIAWEIDEETGLPLWAVDKTKRDLVMMILIKVCDISNEARPLTVATQWIDRLLAEFFYQSDYEKLVGLPVAPFMDREKVTKAASQCGFIRFVILPLFESLAKLLPPIKTLLVQPALEQLSYYTEMQNIAEQQEPQENIKGQEIS</sequence>
<reference evidence="13" key="1">
    <citation type="submission" date="2019-05" db="EMBL/GenBank/DDBJ databases">
        <title>Annotation for the trematode Fasciolopsis buski.</title>
        <authorList>
            <person name="Choi Y.-J."/>
        </authorList>
    </citation>
    <scope>NUCLEOTIDE SEQUENCE</scope>
    <source>
        <strain evidence="13">HT</strain>
        <tissue evidence="13">Whole worm</tissue>
    </source>
</reference>
<organism evidence="13 14">
    <name type="scientific">Fasciolopsis buskii</name>
    <dbReference type="NCBI Taxonomy" id="27845"/>
    <lineage>
        <taxon>Eukaryota</taxon>
        <taxon>Metazoa</taxon>
        <taxon>Spiralia</taxon>
        <taxon>Lophotrochozoa</taxon>
        <taxon>Platyhelminthes</taxon>
        <taxon>Trematoda</taxon>
        <taxon>Digenea</taxon>
        <taxon>Plagiorchiida</taxon>
        <taxon>Echinostomata</taxon>
        <taxon>Echinostomatoidea</taxon>
        <taxon>Fasciolidae</taxon>
        <taxon>Fasciolopsis</taxon>
    </lineage>
</organism>
<feature type="binding site" evidence="9">
    <location>
        <position position="461"/>
    </location>
    <ligand>
        <name>Zn(2+)</name>
        <dbReference type="ChEBI" id="CHEBI:29105"/>
        <label>1</label>
    </ligand>
</feature>
<feature type="binding site" evidence="9">
    <location>
        <position position="424"/>
    </location>
    <ligand>
        <name>Zn(2+)</name>
        <dbReference type="ChEBI" id="CHEBI:29105"/>
        <label>1</label>
    </ligand>
</feature>
<feature type="domain" description="PDEase" evidence="12">
    <location>
        <begin position="344"/>
        <end position="680"/>
    </location>
</feature>
<evidence type="ECO:0000256" key="10">
    <source>
        <dbReference type="RuleBase" id="RU363067"/>
    </source>
</evidence>
<dbReference type="PRINTS" id="PR00387">
    <property type="entry name" value="PDIESTERASE1"/>
</dbReference>
<dbReference type="AlphaFoldDB" id="A0A8E0VMT4"/>
<feature type="binding site" evidence="8">
    <location>
        <position position="461"/>
    </location>
    <ligand>
        <name>AMP</name>
        <dbReference type="ChEBI" id="CHEBI:456215"/>
    </ligand>
</feature>
<feature type="binding site" evidence="9">
    <location>
        <position position="585"/>
    </location>
    <ligand>
        <name>Zn(2+)</name>
        <dbReference type="ChEBI" id="CHEBI:29105"/>
        <label>1</label>
    </ligand>
</feature>
<dbReference type="EC" id="3.1.4.-" evidence="10"/>
<dbReference type="EMBL" id="LUCM01002740">
    <property type="protein sequence ID" value="KAA0196899.1"/>
    <property type="molecule type" value="Genomic_DNA"/>
</dbReference>
<dbReference type="Proteomes" id="UP000728185">
    <property type="component" value="Unassembled WGS sequence"/>
</dbReference>
<evidence type="ECO:0000313" key="14">
    <source>
        <dbReference type="Proteomes" id="UP000728185"/>
    </source>
</evidence>
<evidence type="ECO:0000256" key="3">
    <source>
        <dbReference type="ARBA" id="ARBA00022723"/>
    </source>
</evidence>
<dbReference type="InterPro" id="IPR023088">
    <property type="entry name" value="PDEase"/>
</dbReference>
<evidence type="ECO:0000256" key="4">
    <source>
        <dbReference type="ARBA" id="ARBA00022801"/>
    </source>
</evidence>
<dbReference type="PROSITE" id="PS51845">
    <property type="entry name" value="PDEASE_I_2"/>
    <property type="match status" value="1"/>
</dbReference>